<protein>
    <submittedName>
        <fullName evidence="1">Uncharacterized protein</fullName>
    </submittedName>
</protein>
<proteinExistence type="predicted"/>
<evidence type="ECO:0000313" key="2">
    <source>
        <dbReference type="Proteomes" id="UP000663827"/>
    </source>
</evidence>
<dbReference type="EMBL" id="CAJNJQ010001410">
    <property type="protein sequence ID" value="CAE7137574.1"/>
    <property type="molecule type" value="Genomic_DNA"/>
</dbReference>
<evidence type="ECO:0000313" key="1">
    <source>
        <dbReference type="EMBL" id="CAE7137574.1"/>
    </source>
</evidence>
<name>A0A8H3E121_9AGAM</name>
<gene>
    <name evidence="1" type="ORF">RDB_LOCUS70324</name>
</gene>
<sequence length="626" mass="70045">MFVYAASTILPLVPSFSDECPYGTSVSRLVQRLKKYAERPERRNNPALLKGDEDGSRETHSIAVKALAWLIKTSENPKSTDIALQAIAGAVSYNVVSEERKLLQDLGADKMIARRLIGLVSYSNNYEKTLELYTRARAYCQPPSSESAPASEASGREKAIIGLNGELQRKIRVLRDKLDKGITNYAAGDTFLATTHRMQALKIGNTAASHCLNSLQHGTRAQTEQLFDSAVELIENYRNHTNILHSREAHYLNIGTAMLLVSLLVDCATEIRPQYIMRLLRLAERDPSGQKPLRLEYLSLLLVVYALFQRDYPGWRLQPPLSPTSRAERAIDVITNYVGDSGPAMLSKASSAMINIGLLELLSDPEGYKLKDTDITAITEAFYPIGEGDTHDIHTFPENSPPYTFSLVAKSLATMISKKRKVTESKSVVIGCLTVLNRTVIDQSAADTPLGEAYAFVIECLLELSELGPEAFGQNSALDLLKKFHDLNHREWARREKLTNLAQEWARREKLTNLAQALDERDLFTRLKQAADLATSSTDDKNFVIKLFAIGQVWLLINLAIESEVTDDKDWRRRLNLLIGDESVWDSPDAINALEHDLAEFYRGIFDADGMVRHPYFRTLLLSTNA</sequence>
<dbReference type="AlphaFoldDB" id="A0A8H3E121"/>
<dbReference type="Proteomes" id="UP000663827">
    <property type="component" value="Unassembled WGS sequence"/>
</dbReference>
<reference evidence="1" key="1">
    <citation type="submission" date="2021-01" db="EMBL/GenBank/DDBJ databases">
        <authorList>
            <person name="Kaushik A."/>
        </authorList>
    </citation>
    <scope>NUCLEOTIDE SEQUENCE</scope>
    <source>
        <strain evidence="1">AG5</strain>
    </source>
</reference>
<comment type="caution">
    <text evidence="1">The sequence shown here is derived from an EMBL/GenBank/DDBJ whole genome shotgun (WGS) entry which is preliminary data.</text>
</comment>
<organism evidence="1 2">
    <name type="scientific">Rhizoctonia solani</name>
    <dbReference type="NCBI Taxonomy" id="456999"/>
    <lineage>
        <taxon>Eukaryota</taxon>
        <taxon>Fungi</taxon>
        <taxon>Dikarya</taxon>
        <taxon>Basidiomycota</taxon>
        <taxon>Agaricomycotina</taxon>
        <taxon>Agaricomycetes</taxon>
        <taxon>Cantharellales</taxon>
        <taxon>Ceratobasidiaceae</taxon>
        <taxon>Rhizoctonia</taxon>
    </lineage>
</organism>
<accession>A0A8H3E121</accession>